<evidence type="ECO:0000313" key="1">
    <source>
        <dbReference type="EMBL" id="CAG8647529.1"/>
    </source>
</evidence>
<keyword evidence="2" id="KW-1185">Reference proteome</keyword>
<protein>
    <submittedName>
        <fullName evidence="1">26851_t:CDS:1</fullName>
    </submittedName>
</protein>
<sequence>NADCPSLYSHISLHPSWRPICVSGNVINFLQDMQEFANHLLHHPSSLNIIINNIFYQNIEIANDVLLSLPENGSIIDQLLEASNSQELYSEQADNLYNENEESEDFISRTFVPILPPGYSNNNTINNVLNHIQHNQYEYPTIDWPYIENLIDNPYIAAWFFEKWFKEVDYEINEWADNSDDDDSIEEIAYFTKSLTARHIQFSAISVEYPSTDTEGYAILYNFIESENYSQIKDKDNDHFQKTMRDKARVVFHRSSNVNCLFFDEPNNERIQIIKDQKKYGGFKICLFAHEHIMNNKHTNIDFDSNIFQTIKNAEALQTFPHIDNNGNSVEANLIYLLCDVTFYRLTPIDLIKCPFVVLVSVGEHTHPPPPPSHIPESIKDHIKLMINTSEYLDYITSQKIISSN</sequence>
<reference evidence="1 2" key="1">
    <citation type="submission" date="2021-06" db="EMBL/GenBank/DDBJ databases">
        <authorList>
            <person name="Kallberg Y."/>
            <person name="Tangrot J."/>
            <person name="Rosling A."/>
        </authorList>
    </citation>
    <scope>NUCLEOTIDE SEQUENCE [LARGE SCALE GENOMIC DNA]</scope>
    <source>
        <strain evidence="1 2">120-4 pot B 10/14</strain>
    </source>
</reference>
<evidence type="ECO:0000313" key="2">
    <source>
        <dbReference type="Proteomes" id="UP000789901"/>
    </source>
</evidence>
<accession>A0ABN7UPN3</accession>
<comment type="caution">
    <text evidence="1">The sequence shown here is derived from an EMBL/GenBank/DDBJ whole genome shotgun (WGS) entry which is preliminary data.</text>
</comment>
<dbReference type="EMBL" id="CAJVQB010004862">
    <property type="protein sequence ID" value="CAG8647529.1"/>
    <property type="molecule type" value="Genomic_DNA"/>
</dbReference>
<proteinExistence type="predicted"/>
<organism evidence="1 2">
    <name type="scientific">Gigaspora margarita</name>
    <dbReference type="NCBI Taxonomy" id="4874"/>
    <lineage>
        <taxon>Eukaryota</taxon>
        <taxon>Fungi</taxon>
        <taxon>Fungi incertae sedis</taxon>
        <taxon>Mucoromycota</taxon>
        <taxon>Glomeromycotina</taxon>
        <taxon>Glomeromycetes</taxon>
        <taxon>Diversisporales</taxon>
        <taxon>Gigasporaceae</taxon>
        <taxon>Gigaspora</taxon>
    </lineage>
</organism>
<gene>
    <name evidence="1" type="ORF">GMARGA_LOCUS9179</name>
</gene>
<feature type="non-terminal residue" evidence="1">
    <location>
        <position position="1"/>
    </location>
</feature>
<name>A0ABN7UPN3_GIGMA</name>
<dbReference type="Proteomes" id="UP000789901">
    <property type="component" value="Unassembled WGS sequence"/>
</dbReference>